<comment type="subcellular location">
    <subcellularLocation>
        <location evidence="8">Cell inner membrane</location>
        <topology evidence="8">Multi-pass membrane protein</topology>
    </subcellularLocation>
    <subcellularLocation>
        <location evidence="1">Cell membrane</location>
        <topology evidence="1">Multi-pass membrane protein</topology>
    </subcellularLocation>
</comment>
<organism evidence="9 10">
    <name type="scientific">Caballeronia udeis</name>
    <dbReference type="NCBI Taxonomy" id="1232866"/>
    <lineage>
        <taxon>Bacteria</taxon>
        <taxon>Pseudomonadati</taxon>
        <taxon>Pseudomonadota</taxon>
        <taxon>Betaproteobacteria</taxon>
        <taxon>Burkholderiales</taxon>
        <taxon>Burkholderiaceae</taxon>
        <taxon>Caballeronia</taxon>
    </lineage>
</organism>
<evidence type="ECO:0000256" key="7">
    <source>
        <dbReference type="ARBA" id="ARBA00023136"/>
    </source>
</evidence>
<reference evidence="9 10" key="1">
    <citation type="submission" date="2024-11" db="EMBL/GenBank/DDBJ databases">
        <title>Using genomics to understand microbial adaptation to soil warming.</title>
        <authorList>
            <person name="Deangelis K.M. PhD."/>
        </authorList>
    </citation>
    <scope>NUCLEOTIDE SEQUENCE [LARGE SCALE GENOMIC DNA]</scope>
    <source>
        <strain evidence="9 10">GAS97</strain>
    </source>
</reference>
<dbReference type="NCBIfam" id="TIGR00795">
    <property type="entry name" value="lctP"/>
    <property type="match status" value="1"/>
</dbReference>
<feature type="transmembrane region" description="Helical" evidence="8">
    <location>
        <begin position="253"/>
        <end position="273"/>
    </location>
</feature>
<dbReference type="Pfam" id="PF02652">
    <property type="entry name" value="Lactate_perm"/>
    <property type="match status" value="1"/>
</dbReference>
<sequence>MSGPLFHQILAPIAGNLPLSFLVGILPVGTVLVLLGVLRRPAWQASLAGLIVGLLVAIIGWRFPVKLAFSSALEGTAFALWPIMWIPFNALLLYNVTVSSGRFDGLRKWLLSSLPDDRRVVLVVIGFCFGALLEGVAGSGTPVAICSALLISVGWKPLDAVVITLIFDTAPVAFGALGLPVTVLGMVTHLPTNALAAMMGRQLPILAFLLPLYVMFIYGGRRSVRALWPLLLVAGGSFSITQFLAANYINYGVVDVLSSVVSLIVTVMFLRVWRPEYDQEFAIVSKEPRRPADAPSAFNVWLPWLLLSVIVTVWTLSDLSRIGEINVLWPALHNAVFITIYERIYTAVWSFQPLSTGTAVLATAIATAVCTGVSPREFIRAIGRTWVQIRYTFPTVIFILSLAYLMNYSGIAYSLGLGVASIGMAFPVGSAFLGWMAVFLTGSDTSGNALFGNLQVVAARQLGLDPILFAATNSSGGVMGKMISPQNLSIGVSTTELRGKEGLVFARTFPHSLLLTLVLAGITLVFQFVTPWVIPH</sequence>
<feature type="transmembrane region" description="Helical" evidence="8">
    <location>
        <begin position="513"/>
        <end position="534"/>
    </location>
</feature>
<feature type="transmembrane region" description="Helical" evidence="8">
    <location>
        <begin position="226"/>
        <end position="246"/>
    </location>
</feature>
<gene>
    <name evidence="9" type="ORF">ABH943_001874</name>
</gene>
<feature type="transmembrane region" description="Helical" evidence="8">
    <location>
        <begin position="411"/>
        <end position="440"/>
    </location>
</feature>
<proteinExistence type="inferred from homology"/>
<keyword evidence="3 8" id="KW-0813">Transport</keyword>
<evidence type="ECO:0000256" key="3">
    <source>
        <dbReference type="ARBA" id="ARBA00022448"/>
    </source>
</evidence>
<evidence type="ECO:0000313" key="9">
    <source>
        <dbReference type="EMBL" id="MFK4441859.1"/>
    </source>
</evidence>
<accession>A0ABW8MDV3</accession>
<feature type="transmembrane region" description="Helical" evidence="8">
    <location>
        <begin position="298"/>
        <end position="316"/>
    </location>
</feature>
<evidence type="ECO:0000256" key="4">
    <source>
        <dbReference type="ARBA" id="ARBA00022475"/>
    </source>
</evidence>
<feature type="transmembrane region" description="Helical" evidence="8">
    <location>
        <begin position="354"/>
        <end position="373"/>
    </location>
</feature>
<dbReference type="Proteomes" id="UP001620514">
    <property type="component" value="Unassembled WGS sequence"/>
</dbReference>
<feature type="transmembrane region" description="Helical" evidence="8">
    <location>
        <begin position="172"/>
        <end position="191"/>
    </location>
</feature>
<feature type="transmembrane region" description="Helical" evidence="8">
    <location>
        <begin position="119"/>
        <end position="152"/>
    </location>
</feature>
<keyword evidence="6 8" id="KW-1133">Transmembrane helix</keyword>
<protein>
    <recommendedName>
        <fullName evidence="8">L-lactate permease</fullName>
    </recommendedName>
</protein>
<feature type="transmembrane region" description="Helical" evidence="8">
    <location>
        <begin position="20"/>
        <end position="38"/>
    </location>
</feature>
<keyword evidence="4" id="KW-1003">Cell membrane</keyword>
<evidence type="ECO:0000256" key="2">
    <source>
        <dbReference type="ARBA" id="ARBA00010100"/>
    </source>
</evidence>
<feature type="transmembrane region" description="Helical" evidence="8">
    <location>
        <begin position="385"/>
        <end position="405"/>
    </location>
</feature>
<name>A0ABW8MDV3_9BURK</name>
<comment type="similarity">
    <text evidence="2 8">Belongs to the lactate permease family.</text>
</comment>
<keyword evidence="10" id="KW-1185">Reference proteome</keyword>
<evidence type="ECO:0000256" key="6">
    <source>
        <dbReference type="ARBA" id="ARBA00022989"/>
    </source>
</evidence>
<evidence type="ECO:0000256" key="5">
    <source>
        <dbReference type="ARBA" id="ARBA00022692"/>
    </source>
</evidence>
<comment type="function">
    <text evidence="8">Uptake of L-lactate across the membrane. Can also transport D-lactate and glycolate.</text>
</comment>
<dbReference type="PANTHER" id="PTHR30003">
    <property type="entry name" value="L-LACTATE PERMEASE"/>
    <property type="match status" value="1"/>
</dbReference>
<evidence type="ECO:0000256" key="1">
    <source>
        <dbReference type="ARBA" id="ARBA00004651"/>
    </source>
</evidence>
<feature type="transmembrane region" description="Helical" evidence="8">
    <location>
        <begin position="203"/>
        <end position="220"/>
    </location>
</feature>
<dbReference type="RefSeq" id="WP_404605867.1">
    <property type="nucleotide sequence ID" value="NZ_JBIYDN010000004.1"/>
</dbReference>
<feature type="transmembrane region" description="Helical" evidence="8">
    <location>
        <begin position="45"/>
        <end position="63"/>
    </location>
</feature>
<evidence type="ECO:0000256" key="8">
    <source>
        <dbReference type="RuleBase" id="RU365092"/>
    </source>
</evidence>
<evidence type="ECO:0000313" key="10">
    <source>
        <dbReference type="Proteomes" id="UP001620514"/>
    </source>
</evidence>
<dbReference type="PANTHER" id="PTHR30003:SF0">
    <property type="entry name" value="GLYCOLATE PERMEASE GLCA-RELATED"/>
    <property type="match status" value="1"/>
</dbReference>
<dbReference type="EMBL" id="JBIYDN010000004">
    <property type="protein sequence ID" value="MFK4441859.1"/>
    <property type="molecule type" value="Genomic_DNA"/>
</dbReference>
<keyword evidence="5 8" id="KW-0812">Transmembrane</keyword>
<feature type="transmembrane region" description="Helical" evidence="8">
    <location>
        <begin position="78"/>
        <end position="98"/>
    </location>
</feature>
<keyword evidence="8" id="KW-0997">Cell inner membrane</keyword>
<keyword evidence="7 8" id="KW-0472">Membrane</keyword>
<comment type="caution">
    <text evidence="9">The sequence shown here is derived from an EMBL/GenBank/DDBJ whole genome shotgun (WGS) entry which is preliminary data.</text>
</comment>
<dbReference type="InterPro" id="IPR003804">
    <property type="entry name" value="Lactate_perm"/>
</dbReference>